<dbReference type="CDD" id="cd07438">
    <property type="entry name" value="PHP_HisPPase_AMP"/>
    <property type="match status" value="1"/>
</dbReference>
<gene>
    <name evidence="3" type="ORF">HKK74_37985</name>
</gene>
<dbReference type="SUPFAM" id="SSF89550">
    <property type="entry name" value="PHP domain-like"/>
    <property type="match status" value="1"/>
</dbReference>
<feature type="domain" description="Polymerase/histidinol phosphatase N-terminal" evidence="2">
    <location>
        <begin position="3"/>
        <end position="67"/>
    </location>
</feature>
<evidence type="ECO:0000256" key="1">
    <source>
        <dbReference type="SAM" id="MobiDB-lite"/>
    </source>
</evidence>
<proteinExistence type="predicted"/>
<comment type="caution">
    <text evidence="3">The sequence shown here is derived from an EMBL/GenBank/DDBJ whole genome shotgun (WGS) entry which is preliminary data.</text>
</comment>
<name>A0ABR7M298_9ACTN</name>
<feature type="region of interest" description="Disordered" evidence="1">
    <location>
        <begin position="1"/>
        <end position="20"/>
    </location>
</feature>
<dbReference type="PANTHER" id="PTHR42924:SF3">
    <property type="entry name" value="POLYMERASE_HISTIDINOL PHOSPHATASE N-TERMINAL DOMAIN-CONTAINING PROTEIN"/>
    <property type="match status" value="1"/>
</dbReference>
<dbReference type="Gene3D" id="3.20.20.140">
    <property type="entry name" value="Metal-dependent hydrolases"/>
    <property type="match status" value="1"/>
</dbReference>
<evidence type="ECO:0000313" key="4">
    <source>
        <dbReference type="Proteomes" id="UP000805614"/>
    </source>
</evidence>
<dbReference type="Proteomes" id="UP000805614">
    <property type="component" value="Unassembled WGS sequence"/>
</dbReference>
<sequence length="290" mass="30526">MRIDLHSHSNASDGTDPPAHVVRRAADARVDVLALTDHDTVSGWAEARRALPAGLTLVPGIELSCRHTAVTGQTPHRAAGEGAASVHMLGYLFDPEEPVLAAERERLRTDRVGRARAMVARLRELGVEIGWDHVRRIAGGGVVGRPHIARAMVEAGAVPTEDAAFTRDWIGSGGRAHVDHYALDPVRAMSLVAAAGGVSVLAHARARRRGYVVDDGLIEELAGAGLAGLEVDHPDHDPADRAHLRDLAGALGLIPTGSSDDHGKSTGHRLGCETTAPEAYEALVASARGK</sequence>
<dbReference type="InterPro" id="IPR016195">
    <property type="entry name" value="Pol/histidinol_Pase-like"/>
</dbReference>
<dbReference type="PANTHER" id="PTHR42924">
    <property type="entry name" value="EXONUCLEASE"/>
    <property type="match status" value="1"/>
</dbReference>
<dbReference type="InterPro" id="IPR004013">
    <property type="entry name" value="PHP_dom"/>
</dbReference>
<dbReference type="SMART" id="SM00481">
    <property type="entry name" value="POLIIIAc"/>
    <property type="match status" value="1"/>
</dbReference>
<reference evidence="3 4" key="1">
    <citation type="submission" date="2020-06" db="EMBL/GenBank/DDBJ databases">
        <title>Actinomadura xiongansis sp. nov., isolated from soil of Baiyangdian.</title>
        <authorList>
            <person name="Zhang X."/>
        </authorList>
    </citation>
    <scope>NUCLEOTIDE SEQUENCE [LARGE SCALE GENOMIC DNA]</scope>
    <source>
        <strain evidence="3 4">HBUM206468</strain>
    </source>
</reference>
<organism evidence="3 4">
    <name type="scientific">Actinomadura alba</name>
    <dbReference type="NCBI Taxonomy" id="406431"/>
    <lineage>
        <taxon>Bacteria</taxon>
        <taxon>Bacillati</taxon>
        <taxon>Actinomycetota</taxon>
        <taxon>Actinomycetes</taxon>
        <taxon>Streptosporangiales</taxon>
        <taxon>Thermomonosporaceae</taxon>
        <taxon>Actinomadura</taxon>
    </lineage>
</organism>
<evidence type="ECO:0000259" key="2">
    <source>
        <dbReference type="SMART" id="SM00481"/>
    </source>
</evidence>
<protein>
    <submittedName>
        <fullName evidence="3">PHP domain-containing protein</fullName>
    </submittedName>
</protein>
<accession>A0ABR7M298</accession>
<dbReference type="InterPro" id="IPR052018">
    <property type="entry name" value="PHP_domain"/>
</dbReference>
<dbReference type="Pfam" id="PF02811">
    <property type="entry name" value="PHP"/>
    <property type="match status" value="1"/>
</dbReference>
<dbReference type="RefSeq" id="WP_187248274.1">
    <property type="nucleotide sequence ID" value="NZ_BAAAOK010000011.1"/>
</dbReference>
<dbReference type="Gene3D" id="1.10.150.650">
    <property type="match status" value="1"/>
</dbReference>
<evidence type="ECO:0000313" key="3">
    <source>
        <dbReference type="EMBL" id="MBC6471233.1"/>
    </source>
</evidence>
<dbReference type="InterPro" id="IPR003141">
    <property type="entry name" value="Pol/His_phosphatase_N"/>
</dbReference>
<keyword evidence="4" id="KW-1185">Reference proteome</keyword>
<dbReference type="EMBL" id="JABVEC010000063">
    <property type="protein sequence ID" value="MBC6471233.1"/>
    <property type="molecule type" value="Genomic_DNA"/>
</dbReference>